<dbReference type="InterPro" id="IPR050058">
    <property type="entry name" value="Ala-tRNA_ligase"/>
</dbReference>
<dbReference type="EMBL" id="DVMJ01000008">
    <property type="protein sequence ID" value="HIU12705.1"/>
    <property type="molecule type" value="Genomic_DNA"/>
</dbReference>
<feature type="coiled-coil region" evidence="15">
    <location>
        <begin position="722"/>
        <end position="763"/>
    </location>
</feature>
<dbReference type="NCBIfam" id="TIGR00344">
    <property type="entry name" value="alaS"/>
    <property type="match status" value="1"/>
</dbReference>
<dbReference type="GO" id="GO:0006419">
    <property type="term" value="P:alanyl-tRNA aminoacylation"/>
    <property type="evidence" value="ECO:0007669"/>
    <property type="project" value="UniProtKB-UniRule"/>
</dbReference>
<dbReference type="InterPro" id="IPR012947">
    <property type="entry name" value="tRNA_SAD"/>
</dbReference>
<reference evidence="17" key="1">
    <citation type="submission" date="2020-10" db="EMBL/GenBank/DDBJ databases">
        <authorList>
            <person name="Gilroy R."/>
        </authorList>
    </citation>
    <scope>NUCLEOTIDE SEQUENCE</scope>
    <source>
        <strain evidence="17">CHK195-11698</strain>
    </source>
</reference>
<evidence type="ECO:0000256" key="2">
    <source>
        <dbReference type="ARBA" id="ARBA00022490"/>
    </source>
</evidence>
<dbReference type="Gene3D" id="3.30.54.20">
    <property type="match status" value="1"/>
</dbReference>
<dbReference type="GO" id="GO:0000049">
    <property type="term" value="F:tRNA binding"/>
    <property type="evidence" value="ECO:0007669"/>
    <property type="project" value="UniProtKB-KW"/>
</dbReference>
<dbReference type="FunFam" id="3.30.54.20:FF:000001">
    <property type="entry name" value="Alanine--tRNA ligase"/>
    <property type="match status" value="1"/>
</dbReference>
<evidence type="ECO:0000256" key="11">
    <source>
        <dbReference type="ARBA" id="ARBA00023146"/>
    </source>
</evidence>
<dbReference type="Gene3D" id="3.30.980.10">
    <property type="entry name" value="Threonyl-trna Synthetase, Chain A, domain 2"/>
    <property type="match status" value="1"/>
</dbReference>
<dbReference type="Proteomes" id="UP000824175">
    <property type="component" value="Unassembled WGS sequence"/>
</dbReference>
<dbReference type="Pfam" id="PF02272">
    <property type="entry name" value="DHHA1"/>
    <property type="match status" value="1"/>
</dbReference>
<reference evidence="17" key="2">
    <citation type="journal article" date="2021" name="PeerJ">
        <title>Extensive microbial diversity within the chicken gut microbiome revealed by metagenomics and culture.</title>
        <authorList>
            <person name="Gilroy R."/>
            <person name="Ravi A."/>
            <person name="Getino M."/>
            <person name="Pursley I."/>
            <person name="Horton D.L."/>
            <person name="Alikhan N.F."/>
            <person name="Baker D."/>
            <person name="Gharbi K."/>
            <person name="Hall N."/>
            <person name="Watson M."/>
            <person name="Adriaenssens E.M."/>
            <person name="Foster-Nyarko E."/>
            <person name="Jarju S."/>
            <person name="Secka A."/>
            <person name="Antonio M."/>
            <person name="Oren A."/>
            <person name="Chaudhuri R.R."/>
            <person name="La Ragione R."/>
            <person name="Hildebrand F."/>
            <person name="Pallen M.J."/>
        </authorList>
    </citation>
    <scope>NUCLEOTIDE SEQUENCE</scope>
    <source>
        <strain evidence="17">CHK195-11698</strain>
    </source>
</reference>
<dbReference type="InterPro" id="IPR009000">
    <property type="entry name" value="Transl_B-barrel_sf"/>
</dbReference>
<feature type="binding site" evidence="14">
    <location>
        <position position="564"/>
    </location>
    <ligand>
        <name>Zn(2+)</name>
        <dbReference type="ChEBI" id="CHEBI:29105"/>
    </ligand>
</feature>
<protein>
    <recommendedName>
        <fullName evidence="14">Alanine--tRNA ligase</fullName>
        <ecNumber evidence="14">6.1.1.7</ecNumber>
    </recommendedName>
    <alternativeName>
        <fullName evidence="14">Alanyl-tRNA synthetase</fullName>
        <shortName evidence="14">AlaRS</shortName>
    </alternativeName>
</protein>
<keyword evidence="3 14" id="KW-0820">tRNA-binding</keyword>
<keyword evidence="8 14" id="KW-0067">ATP-binding</keyword>
<evidence type="ECO:0000256" key="1">
    <source>
        <dbReference type="ARBA" id="ARBA00008226"/>
    </source>
</evidence>
<dbReference type="GO" id="GO:0004813">
    <property type="term" value="F:alanine-tRNA ligase activity"/>
    <property type="evidence" value="ECO:0007669"/>
    <property type="project" value="UniProtKB-UniRule"/>
</dbReference>
<dbReference type="GO" id="GO:0140096">
    <property type="term" value="F:catalytic activity, acting on a protein"/>
    <property type="evidence" value="ECO:0007669"/>
    <property type="project" value="UniProtKB-ARBA"/>
</dbReference>
<evidence type="ECO:0000256" key="5">
    <source>
        <dbReference type="ARBA" id="ARBA00022723"/>
    </source>
</evidence>
<comment type="domain">
    <text evidence="14">Consists of three domains; the N-terminal catalytic domain, the editing domain and the C-terminal C-Ala domain. The editing domain removes incorrectly charged amino acids, while the C-Ala domain, along with tRNA(Ala), serves as a bridge to cooperatively bring together the editing and aminoacylation centers thus stimulating deacylation of misacylated tRNAs.</text>
</comment>
<dbReference type="SUPFAM" id="SSF55681">
    <property type="entry name" value="Class II aaRS and biotin synthetases"/>
    <property type="match status" value="1"/>
</dbReference>
<dbReference type="FunFam" id="3.30.930.10:FF:000046">
    <property type="entry name" value="Alanine--tRNA ligase"/>
    <property type="match status" value="1"/>
</dbReference>
<dbReference type="Gene3D" id="2.40.30.130">
    <property type="match status" value="1"/>
</dbReference>
<evidence type="ECO:0000256" key="4">
    <source>
        <dbReference type="ARBA" id="ARBA00022598"/>
    </source>
</evidence>
<dbReference type="GO" id="GO:0016740">
    <property type="term" value="F:transferase activity"/>
    <property type="evidence" value="ECO:0007669"/>
    <property type="project" value="UniProtKB-ARBA"/>
</dbReference>
<feature type="binding site" evidence="14">
    <location>
        <position position="560"/>
    </location>
    <ligand>
        <name>Zn(2+)</name>
        <dbReference type="ChEBI" id="CHEBI:29105"/>
    </ligand>
</feature>
<dbReference type="InterPro" id="IPR003156">
    <property type="entry name" value="DHHA1_dom"/>
</dbReference>
<evidence type="ECO:0000256" key="13">
    <source>
        <dbReference type="ARBA" id="ARBA00048300"/>
    </source>
</evidence>
<dbReference type="SUPFAM" id="SSF55186">
    <property type="entry name" value="ThrRS/AlaRS common domain"/>
    <property type="match status" value="1"/>
</dbReference>
<keyword evidence="5 14" id="KW-0479">Metal-binding</keyword>
<comment type="caution">
    <text evidence="17">The sequence shown here is derived from an EMBL/GenBank/DDBJ whole genome shotgun (WGS) entry which is preliminary data.</text>
</comment>
<dbReference type="PANTHER" id="PTHR11777:SF9">
    <property type="entry name" value="ALANINE--TRNA LIGASE, CYTOPLASMIC"/>
    <property type="match status" value="1"/>
</dbReference>
<keyword evidence="6 14" id="KW-0547">Nucleotide-binding</keyword>
<keyword evidence="2 14" id="KW-0963">Cytoplasm</keyword>
<name>A0A9D1HLH2_9FIRM</name>
<dbReference type="GO" id="GO:0005829">
    <property type="term" value="C:cytosol"/>
    <property type="evidence" value="ECO:0007669"/>
    <property type="project" value="TreeGrafter"/>
</dbReference>
<comment type="cofactor">
    <cofactor evidence="14">
        <name>Zn(2+)</name>
        <dbReference type="ChEBI" id="CHEBI:29105"/>
    </cofactor>
    <text evidence="14">Binds 1 zinc ion per subunit.</text>
</comment>
<keyword evidence="4 14" id="KW-0436">Ligase</keyword>
<dbReference type="InterPro" id="IPR018162">
    <property type="entry name" value="Ala-tRNA-ligase_IIc_anticod-bd"/>
</dbReference>
<dbReference type="SUPFAM" id="SSF50447">
    <property type="entry name" value="Translation proteins"/>
    <property type="match status" value="1"/>
</dbReference>
<dbReference type="Gene3D" id="3.10.310.40">
    <property type="match status" value="1"/>
</dbReference>
<dbReference type="GO" id="GO:0005524">
    <property type="term" value="F:ATP binding"/>
    <property type="evidence" value="ECO:0007669"/>
    <property type="project" value="UniProtKB-UniRule"/>
</dbReference>
<dbReference type="GO" id="GO:0002161">
    <property type="term" value="F:aminoacyl-tRNA deacylase activity"/>
    <property type="evidence" value="ECO:0007669"/>
    <property type="project" value="TreeGrafter"/>
</dbReference>
<evidence type="ECO:0000256" key="6">
    <source>
        <dbReference type="ARBA" id="ARBA00022741"/>
    </source>
</evidence>
<organism evidence="17 18">
    <name type="scientific">Candidatus Fimiplasma intestinipullorum</name>
    <dbReference type="NCBI Taxonomy" id="2840825"/>
    <lineage>
        <taxon>Bacteria</taxon>
        <taxon>Bacillati</taxon>
        <taxon>Bacillota</taxon>
        <taxon>Clostridia</taxon>
        <taxon>Eubacteriales</taxon>
        <taxon>Candidatus Fimiplasma</taxon>
    </lineage>
</organism>
<proteinExistence type="inferred from homology"/>
<dbReference type="Pfam" id="PF07973">
    <property type="entry name" value="tRNA_SAD"/>
    <property type="match status" value="1"/>
</dbReference>
<keyword evidence="10 14" id="KW-0648">Protein biosynthesis</keyword>
<dbReference type="Gene3D" id="3.30.930.10">
    <property type="entry name" value="Bira Bifunctional Protein, Domain 2"/>
    <property type="match status" value="1"/>
</dbReference>
<gene>
    <name evidence="14 17" type="primary">alaS</name>
    <name evidence="17" type="ORF">IAD15_01365</name>
</gene>
<dbReference type="InterPro" id="IPR018165">
    <property type="entry name" value="Ala-tRNA-synth_IIc_core"/>
</dbReference>
<sequence length="870" mass="98037">MKHLTGNETRQLFLDFFQSKGHAVEPSMSLIPVDDPTLLWINAGVAAIKKYFDGTKKPENPRITNAQKSIRTNDIENVGVTARHHTFFEMLGNFSIGDYFKKEAISFAWEFLTSPEWLDFDKEKLYITVHDRDEEAYAYWIKEGVDPKHILKTPNNFWEIGEGPCGPDSEIFYDRGEKYDPDHLGERLFFEELENDRYVEIWNLVFSQYNAKPGIPREQYEELPHKNIDTGMGLERLVSIIQEGETNFDTDFFLPIIEVTEKKAKISYAEDKMAYRVIADHIRTVTFALADGASFSNEGRGYVLRRILRRAVRFGKKIGIQGSFMYELVETVSEIMKDYYAYLPEKVSYISQLVKIEEEKFHSTLADGEKMLSEMLEKNSSGIIEGKDAFKLYDTYGFPFELTVEIASEKGIQVDEEGFHVAMSRQREMAKNARGKVESMGSQNAELMDFTEPSSFSYDEMTTEGKVIALFKDGHRVETLSEEGDIILDHTNFYAEMGGQCADTGRVSNCNFEAAVNQVVNAPNKQHMLHVTEVSGTVHVGDKLYQAIDVEKRLKTQCNHTATHILQRALQDVVGSHVSQAGSYVDDERLRFDFTHYEKLSDEVLNEIERRVNTEIFKGDRVDIEEMSMDEAKQKGAMALFTEKYGSVVRVVSVGDYSVELCGGCHVQRSSDIGLFRIVSEESIGSGIRRIEAVTGMQAYQSFKDTEQLLTNCQTALKAGNVKQIGEKLTALLEEVSLLRKENAAYQEKLNALEAKAALKDVEMIGDIPFLSVSSQETENQALKSLVFSYRDSLGTGVILLTSQNQDRLSYFVGVTKDLVAKGIKAGDLVKAINQAVDGRGGGKPDFAQGGTKAADKQNELLFALKNALQ</sequence>
<dbReference type="GO" id="GO:0008270">
    <property type="term" value="F:zinc ion binding"/>
    <property type="evidence" value="ECO:0007669"/>
    <property type="project" value="UniProtKB-UniRule"/>
</dbReference>
<dbReference type="PANTHER" id="PTHR11777">
    <property type="entry name" value="ALANYL-TRNA SYNTHETASE"/>
    <property type="match status" value="1"/>
</dbReference>
<comment type="similarity">
    <text evidence="1 14">Belongs to the class-II aminoacyl-tRNA synthetase family.</text>
</comment>
<accession>A0A9D1HLH2</accession>
<dbReference type="InterPro" id="IPR018163">
    <property type="entry name" value="Thr/Ala-tRNA-synth_IIc_edit"/>
</dbReference>
<dbReference type="InterPro" id="IPR018164">
    <property type="entry name" value="Ala-tRNA-synth_IIc_N"/>
</dbReference>
<dbReference type="FunFam" id="3.10.310.40:FF:000001">
    <property type="entry name" value="Alanine--tRNA ligase"/>
    <property type="match status" value="1"/>
</dbReference>
<dbReference type="InterPro" id="IPR002318">
    <property type="entry name" value="Ala-tRNA-lgiase_IIc"/>
</dbReference>
<evidence type="ECO:0000313" key="17">
    <source>
        <dbReference type="EMBL" id="HIU12705.1"/>
    </source>
</evidence>
<dbReference type="Pfam" id="PF01411">
    <property type="entry name" value="tRNA-synt_2c"/>
    <property type="match status" value="1"/>
</dbReference>
<keyword evidence="9 14" id="KW-0694">RNA-binding</keyword>
<dbReference type="HAMAP" id="MF_00036_B">
    <property type="entry name" value="Ala_tRNA_synth_B"/>
    <property type="match status" value="1"/>
</dbReference>
<feature type="binding site" evidence="14">
    <location>
        <position position="666"/>
    </location>
    <ligand>
        <name>Zn(2+)</name>
        <dbReference type="ChEBI" id="CHEBI:29105"/>
    </ligand>
</feature>
<feature type="binding site" evidence="14">
    <location>
        <position position="662"/>
    </location>
    <ligand>
        <name>Zn(2+)</name>
        <dbReference type="ChEBI" id="CHEBI:29105"/>
    </ligand>
</feature>
<comment type="catalytic activity">
    <reaction evidence="13 14">
        <text>tRNA(Ala) + L-alanine + ATP = L-alanyl-tRNA(Ala) + AMP + diphosphate</text>
        <dbReference type="Rhea" id="RHEA:12540"/>
        <dbReference type="Rhea" id="RHEA-COMP:9657"/>
        <dbReference type="Rhea" id="RHEA-COMP:9923"/>
        <dbReference type="ChEBI" id="CHEBI:30616"/>
        <dbReference type="ChEBI" id="CHEBI:33019"/>
        <dbReference type="ChEBI" id="CHEBI:57972"/>
        <dbReference type="ChEBI" id="CHEBI:78442"/>
        <dbReference type="ChEBI" id="CHEBI:78497"/>
        <dbReference type="ChEBI" id="CHEBI:456215"/>
        <dbReference type="EC" id="6.1.1.7"/>
    </reaction>
</comment>
<dbReference type="EC" id="6.1.1.7" evidence="14"/>
<evidence type="ECO:0000256" key="14">
    <source>
        <dbReference type="HAMAP-Rule" id="MF_00036"/>
    </source>
</evidence>
<dbReference type="CDD" id="cd00673">
    <property type="entry name" value="AlaRS_core"/>
    <property type="match status" value="1"/>
</dbReference>
<comment type="function">
    <text evidence="12 14">Catalyzes the attachment of alanine to tRNA(Ala) in a two-step reaction: alanine is first activated by ATP to form Ala-AMP and then transferred to the acceptor end of tRNA(Ala). Also edits incorrectly charged Ser-tRNA(Ala) and Gly-tRNA(Ala) via its editing domain.</text>
</comment>
<dbReference type="SMART" id="SM00863">
    <property type="entry name" value="tRNA_SAD"/>
    <property type="match status" value="1"/>
</dbReference>
<evidence type="ECO:0000256" key="3">
    <source>
        <dbReference type="ARBA" id="ARBA00022555"/>
    </source>
</evidence>
<keyword evidence="11 14" id="KW-0030">Aminoacyl-tRNA synthetase</keyword>
<evidence type="ECO:0000256" key="9">
    <source>
        <dbReference type="ARBA" id="ARBA00022884"/>
    </source>
</evidence>
<dbReference type="PRINTS" id="PR00980">
    <property type="entry name" value="TRNASYNTHALA"/>
</dbReference>
<dbReference type="PROSITE" id="PS50860">
    <property type="entry name" value="AA_TRNA_LIGASE_II_ALA"/>
    <property type="match status" value="1"/>
</dbReference>
<evidence type="ECO:0000256" key="10">
    <source>
        <dbReference type="ARBA" id="ARBA00022917"/>
    </source>
</evidence>
<keyword evidence="7 14" id="KW-0862">Zinc</keyword>
<keyword evidence="15" id="KW-0175">Coiled coil</keyword>
<evidence type="ECO:0000256" key="8">
    <source>
        <dbReference type="ARBA" id="ARBA00022840"/>
    </source>
</evidence>
<dbReference type="AlphaFoldDB" id="A0A9D1HLH2"/>
<evidence type="ECO:0000259" key="16">
    <source>
        <dbReference type="PROSITE" id="PS50860"/>
    </source>
</evidence>
<dbReference type="InterPro" id="IPR045864">
    <property type="entry name" value="aa-tRNA-synth_II/BPL/LPL"/>
</dbReference>
<evidence type="ECO:0000256" key="7">
    <source>
        <dbReference type="ARBA" id="ARBA00022833"/>
    </source>
</evidence>
<dbReference type="InterPro" id="IPR023033">
    <property type="entry name" value="Ala_tRNA_ligase_euk/bac"/>
</dbReference>
<dbReference type="SUPFAM" id="SSF101353">
    <property type="entry name" value="Putative anticodon-binding domain of alanyl-tRNA synthetase (AlaRS)"/>
    <property type="match status" value="1"/>
</dbReference>
<comment type="subcellular location">
    <subcellularLocation>
        <location evidence="14">Cytoplasm</location>
    </subcellularLocation>
</comment>
<evidence type="ECO:0000256" key="15">
    <source>
        <dbReference type="SAM" id="Coils"/>
    </source>
</evidence>
<evidence type="ECO:0000313" key="18">
    <source>
        <dbReference type="Proteomes" id="UP000824175"/>
    </source>
</evidence>
<feature type="domain" description="Alanyl-transfer RNA synthetases family profile" evidence="16">
    <location>
        <begin position="4"/>
        <end position="705"/>
    </location>
</feature>
<dbReference type="FunFam" id="3.30.980.10:FF:000004">
    <property type="entry name" value="Alanine--tRNA ligase, cytoplasmic"/>
    <property type="match status" value="1"/>
</dbReference>
<evidence type="ECO:0000256" key="12">
    <source>
        <dbReference type="ARBA" id="ARBA00024779"/>
    </source>
</evidence>